<dbReference type="AlphaFoldDB" id="A0AAW1VH66"/>
<keyword evidence="2" id="KW-1185">Reference proteome</keyword>
<dbReference type="PANTHER" id="PTHR45913:SF19">
    <property type="entry name" value="LOW QUALITY PROTEIN: ZINC FINGER BED DOMAIN-CONTAINING PROTEIN 5-LIKE"/>
    <property type="match status" value="1"/>
</dbReference>
<dbReference type="PANTHER" id="PTHR45913">
    <property type="entry name" value="EPM2A-INTERACTING PROTEIN 1"/>
    <property type="match status" value="1"/>
</dbReference>
<dbReference type="EMBL" id="JARQZJ010000135">
    <property type="protein sequence ID" value="KAK9892477.1"/>
    <property type="molecule type" value="Genomic_DNA"/>
</dbReference>
<evidence type="ECO:0000313" key="1">
    <source>
        <dbReference type="EMBL" id="KAK9892477.1"/>
    </source>
</evidence>
<evidence type="ECO:0008006" key="3">
    <source>
        <dbReference type="Google" id="ProtNLM"/>
    </source>
</evidence>
<evidence type="ECO:0000313" key="2">
    <source>
        <dbReference type="Proteomes" id="UP001431783"/>
    </source>
</evidence>
<dbReference type="Proteomes" id="UP001431783">
    <property type="component" value="Unassembled WGS sequence"/>
</dbReference>
<proteinExistence type="predicted"/>
<gene>
    <name evidence="1" type="ORF">WA026_020468</name>
</gene>
<sequence length="213" mass="25047">MAEIMCGQKESKKQNSVTLFARILDEATDFSSNSQLMVYVRYKCADNFEEELLFCSSLKLRSRGIDVYNKVDEYFNAQRKKFCQRLDWKLQYWRQKVEYNKISSCYILLFQGYKYKNLIKLNLKAVFRLLPDLHMRSVSWIVDPLKCEIAIIPEEPSGLAEAILELRSNTEARIQFESKPNLSSFWMSKAAKAFKIAHEEAVKNCCHLEQHIF</sequence>
<accession>A0AAW1VH66</accession>
<reference evidence="1 2" key="1">
    <citation type="submission" date="2023-03" db="EMBL/GenBank/DDBJ databases">
        <title>Genome insight into feeding habits of ladybird beetles.</title>
        <authorList>
            <person name="Li H.-S."/>
            <person name="Huang Y.-H."/>
            <person name="Pang H."/>
        </authorList>
    </citation>
    <scope>NUCLEOTIDE SEQUENCE [LARGE SCALE GENOMIC DNA]</scope>
    <source>
        <strain evidence="1">SYSU_2023b</strain>
        <tissue evidence="1">Whole body</tissue>
    </source>
</reference>
<organism evidence="1 2">
    <name type="scientific">Henosepilachna vigintioctopunctata</name>
    <dbReference type="NCBI Taxonomy" id="420089"/>
    <lineage>
        <taxon>Eukaryota</taxon>
        <taxon>Metazoa</taxon>
        <taxon>Ecdysozoa</taxon>
        <taxon>Arthropoda</taxon>
        <taxon>Hexapoda</taxon>
        <taxon>Insecta</taxon>
        <taxon>Pterygota</taxon>
        <taxon>Neoptera</taxon>
        <taxon>Endopterygota</taxon>
        <taxon>Coleoptera</taxon>
        <taxon>Polyphaga</taxon>
        <taxon>Cucujiformia</taxon>
        <taxon>Coccinelloidea</taxon>
        <taxon>Coccinellidae</taxon>
        <taxon>Epilachninae</taxon>
        <taxon>Epilachnini</taxon>
        <taxon>Henosepilachna</taxon>
    </lineage>
</organism>
<protein>
    <recommendedName>
        <fullName evidence="3">DUF4371 domain-containing protein</fullName>
    </recommendedName>
</protein>
<name>A0AAW1VH66_9CUCU</name>
<comment type="caution">
    <text evidence="1">The sequence shown here is derived from an EMBL/GenBank/DDBJ whole genome shotgun (WGS) entry which is preliminary data.</text>
</comment>